<dbReference type="InterPro" id="IPR032710">
    <property type="entry name" value="NTF2-like_dom_sf"/>
</dbReference>
<evidence type="ECO:0000259" key="2">
    <source>
        <dbReference type="SMART" id="SM00978"/>
    </source>
</evidence>
<dbReference type="InterPro" id="IPR016985">
    <property type="entry name" value="UCP031890_Tim44-rel"/>
</dbReference>
<organism evidence="3 4">
    <name type="scientific">Cohaesibacter gelatinilyticus</name>
    <dbReference type="NCBI Taxonomy" id="372072"/>
    <lineage>
        <taxon>Bacteria</taxon>
        <taxon>Pseudomonadati</taxon>
        <taxon>Pseudomonadota</taxon>
        <taxon>Alphaproteobacteria</taxon>
        <taxon>Hyphomicrobiales</taxon>
        <taxon>Cohaesibacteraceae</taxon>
    </lineage>
</organism>
<evidence type="ECO:0000256" key="1">
    <source>
        <dbReference type="SAM" id="MobiDB-lite"/>
    </source>
</evidence>
<feature type="compositionally biased region" description="Basic and acidic residues" evidence="1">
    <location>
        <begin position="27"/>
        <end position="49"/>
    </location>
</feature>
<evidence type="ECO:0000313" key="3">
    <source>
        <dbReference type="EMBL" id="SNZ19899.1"/>
    </source>
</evidence>
<dbReference type="Gene3D" id="3.10.450.240">
    <property type="match status" value="1"/>
</dbReference>
<dbReference type="InterPro" id="IPR007379">
    <property type="entry name" value="Tim44-like_dom"/>
</dbReference>
<gene>
    <name evidence="3" type="ORF">SAMN06265368_2995</name>
</gene>
<dbReference type="NCBIfam" id="NF033779">
    <property type="entry name" value="Tim44_TimA_adap"/>
    <property type="match status" value="1"/>
</dbReference>
<evidence type="ECO:0000313" key="4">
    <source>
        <dbReference type="Proteomes" id="UP000219439"/>
    </source>
</evidence>
<sequence length="242" mass="26634">MDPVSLIFLVIAVVLFMRLRNILGTRTGHEEPPQDQYYRDQQNRDDGQDPSRAPTADDVGDNVISLPGRAEVEAEAEEKKQKQLEKIAPAGSALNSALVQLMAMDKSFDPEGFISGAKMAYEMVVTAFAEGDRKTLKKLLAADVFNGFTAAIDERENLDHRVDFTFVGINKASILEAELSGKEANITVRFISSITSCTKDDIGHVIEGDPNAVEEVTDIWTFSRTVSSRNPNWKLVATEAAQ</sequence>
<dbReference type="PANTHER" id="PTHR41542:SF1">
    <property type="entry name" value="BLL5807 PROTEIN"/>
    <property type="match status" value="1"/>
</dbReference>
<dbReference type="SMART" id="SM00978">
    <property type="entry name" value="Tim44"/>
    <property type="match status" value="1"/>
</dbReference>
<feature type="region of interest" description="Disordered" evidence="1">
    <location>
        <begin position="26"/>
        <end position="63"/>
    </location>
</feature>
<dbReference type="Proteomes" id="UP000219439">
    <property type="component" value="Unassembled WGS sequence"/>
</dbReference>
<dbReference type="OrthoDB" id="9798618at2"/>
<dbReference type="AlphaFoldDB" id="A0A285PDT7"/>
<proteinExistence type="predicted"/>
<feature type="domain" description="Tim44-like" evidence="2">
    <location>
        <begin position="94"/>
        <end position="240"/>
    </location>
</feature>
<protein>
    <submittedName>
        <fullName evidence="3">Predicted lipid-binding transport protein, Tim44 family</fullName>
    </submittedName>
</protein>
<dbReference type="PIRSF" id="PIRSF031890">
    <property type="entry name" value="UCP031890_transporter_Tim44"/>
    <property type="match status" value="1"/>
</dbReference>
<name>A0A285PDT7_9HYPH</name>
<accession>A0A285PDT7</accession>
<dbReference type="Pfam" id="PF04280">
    <property type="entry name" value="Tim44"/>
    <property type="match status" value="1"/>
</dbReference>
<dbReference type="SUPFAM" id="SSF54427">
    <property type="entry name" value="NTF2-like"/>
    <property type="match status" value="1"/>
</dbReference>
<dbReference type="EMBL" id="OBEL01000003">
    <property type="protein sequence ID" value="SNZ19899.1"/>
    <property type="molecule type" value="Genomic_DNA"/>
</dbReference>
<reference evidence="3 4" key="1">
    <citation type="submission" date="2017-09" db="EMBL/GenBank/DDBJ databases">
        <authorList>
            <person name="Ehlers B."/>
            <person name="Leendertz F.H."/>
        </authorList>
    </citation>
    <scope>NUCLEOTIDE SEQUENCE [LARGE SCALE GENOMIC DNA]</scope>
    <source>
        <strain evidence="3 4">DSM 18289</strain>
    </source>
</reference>
<dbReference type="RefSeq" id="WP_097154261.1">
    <property type="nucleotide sequence ID" value="NZ_OBEL01000003.1"/>
</dbReference>
<dbReference type="PANTHER" id="PTHR41542">
    <property type="entry name" value="BLL5807 PROTEIN"/>
    <property type="match status" value="1"/>
</dbReference>
<keyword evidence="4" id="KW-1185">Reference proteome</keyword>